<comment type="caution">
    <text evidence="2">The sequence shown here is derived from an EMBL/GenBank/DDBJ whole genome shotgun (WGS) entry which is preliminary data.</text>
</comment>
<organism evidence="2 3">
    <name type="scientific">Henriciella mobilis</name>
    <dbReference type="NCBI Taxonomy" id="2305467"/>
    <lineage>
        <taxon>Bacteria</taxon>
        <taxon>Pseudomonadati</taxon>
        <taxon>Pseudomonadota</taxon>
        <taxon>Alphaproteobacteria</taxon>
        <taxon>Hyphomonadales</taxon>
        <taxon>Hyphomonadaceae</taxon>
        <taxon>Henriciella</taxon>
    </lineage>
</organism>
<dbReference type="PANTHER" id="PTHR43575:SF1">
    <property type="entry name" value="PROTEIN ABCI7, CHLOROPLASTIC"/>
    <property type="match status" value="1"/>
</dbReference>
<dbReference type="InterPro" id="IPR037284">
    <property type="entry name" value="SUF_FeS_clus_asmbl_SufBD_sf"/>
</dbReference>
<dbReference type="GO" id="GO:0016226">
    <property type="term" value="P:iron-sulfur cluster assembly"/>
    <property type="evidence" value="ECO:0007669"/>
    <property type="project" value="InterPro"/>
</dbReference>
<sequence>MTIAELRTRFQDPTPAELQLIARYGELPEDGRRARAFDAFAQSGLPHRRLEQWKWSDFRQSIQSIEASSAQSGPRMAPPANAIVLRFDGRSWDVPDGLPDGFRVFEKDTAQALGNAEQLPMAALTASQTGQPKTCDILQIEVSSSQEQPIFLDFAGAGREMAFARIAFVVRPGARVDVIEQHSGGAGLSAMLVEFGLQKGASASRTLLQSGGHQEATAITGLVSLDEDSEFQQTALAFGAKVARIETRVWYSGPNAAAFLNAAYLPADGKHVDFTSHVWHGAESCTTRQLTKGAVPDGGRGVFQGKFHVPRSVGQHTDADMQHQALLLENGAEVFAKPELEIYADDVECAHGNTSGQLDESALFYMRQRGIPVAEARAMLTEAFIAEALETAHPDVLQTLLDASRDFLRGSGE</sequence>
<gene>
    <name evidence="2" type="ORF">D1223_12085</name>
</gene>
<evidence type="ECO:0000313" key="2">
    <source>
        <dbReference type="EMBL" id="RIJ28146.1"/>
    </source>
</evidence>
<dbReference type="Pfam" id="PF01458">
    <property type="entry name" value="SUFBD_core"/>
    <property type="match status" value="1"/>
</dbReference>
<dbReference type="InterPro" id="IPR055346">
    <property type="entry name" value="Fe-S_cluster_assembly_SufBD"/>
</dbReference>
<dbReference type="AlphaFoldDB" id="A0A399R9A8"/>
<reference evidence="2 3" key="1">
    <citation type="submission" date="2018-08" db="EMBL/GenBank/DDBJ databases">
        <title>Henriciella mobilis sp. nov., isolated from seawater.</title>
        <authorList>
            <person name="Cheng H."/>
            <person name="Wu Y.-H."/>
            <person name="Xu X.-W."/>
            <person name="Guo L.-L."/>
        </authorList>
    </citation>
    <scope>NUCLEOTIDE SEQUENCE [LARGE SCALE GENOMIC DNA]</scope>
    <source>
        <strain evidence="2 3">JN25</strain>
    </source>
</reference>
<keyword evidence="3" id="KW-1185">Reference proteome</keyword>
<dbReference type="InterPro" id="IPR000825">
    <property type="entry name" value="SUF_FeS_clus_asmbl_SufBD_core"/>
</dbReference>
<evidence type="ECO:0000259" key="1">
    <source>
        <dbReference type="Pfam" id="PF01458"/>
    </source>
</evidence>
<proteinExistence type="predicted"/>
<dbReference type="SUPFAM" id="SSF101960">
    <property type="entry name" value="Stabilizer of iron transporter SufD"/>
    <property type="match status" value="1"/>
</dbReference>
<protein>
    <submittedName>
        <fullName evidence="2">SufD family Fe-S cluster assembly protein</fullName>
    </submittedName>
</protein>
<accession>A0A399R9A8</accession>
<dbReference type="EMBL" id="QWFX01000013">
    <property type="protein sequence ID" value="RIJ28146.1"/>
    <property type="molecule type" value="Genomic_DNA"/>
</dbReference>
<dbReference type="PANTHER" id="PTHR43575">
    <property type="entry name" value="PROTEIN ABCI7, CHLOROPLASTIC"/>
    <property type="match status" value="1"/>
</dbReference>
<dbReference type="Proteomes" id="UP000266385">
    <property type="component" value="Unassembled WGS sequence"/>
</dbReference>
<evidence type="ECO:0000313" key="3">
    <source>
        <dbReference type="Proteomes" id="UP000266385"/>
    </source>
</evidence>
<name>A0A399R9A8_9PROT</name>
<feature type="domain" description="SUF system FeS cluster assembly SufBD core" evidence="1">
    <location>
        <begin position="158"/>
        <end position="384"/>
    </location>
</feature>